<reference evidence="5" key="1">
    <citation type="journal article" date="2014" name="Int. J. Syst. Evol. Microbiol.">
        <title>Complete genome sequence of Corynebacterium casei LMG S-19264T (=DSM 44701T), isolated from a smear-ripened cheese.</title>
        <authorList>
            <consortium name="US DOE Joint Genome Institute (JGI-PGF)"/>
            <person name="Walter F."/>
            <person name="Albersmeier A."/>
            <person name="Kalinowski J."/>
            <person name="Ruckert C."/>
        </authorList>
    </citation>
    <scope>NUCLEOTIDE SEQUENCE</scope>
    <source>
        <strain evidence="5">KCTC 42731</strain>
    </source>
</reference>
<dbReference type="PIRSF" id="PIRSF005902">
    <property type="entry name" value="DNase_TatD"/>
    <property type="match status" value="1"/>
</dbReference>
<evidence type="ECO:0000256" key="4">
    <source>
        <dbReference type="PIRSR" id="PIRSR005902-1"/>
    </source>
</evidence>
<dbReference type="FunFam" id="3.20.20.140:FF:000005">
    <property type="entry name" value="TatD family hydrolase"/>
    <property type="match status" value="1"/>
</dbReference>
<feature type="binding site" evidence="4">
    <location>
        <position position="136"/>
    </location>
    <ligand>
        <name>a divalent metal cation</name>
        <dbReference type="ChEBI" id="CHEBI:60240"/>
        <label>2</label>
    </ligand>
</feature>
<comment type="caution">
    <text evidence="5">The sequence shown here is derived from an EMBL/GenBank/DDBJ whole genome shotgun (WGS) entry which is preliminary data.</text>
</comment>
<dbReference type="Gene3D" id="3.20.20.140">
    <property type="entry name" value="Metal-dependent hydrolases"/>
    <property type="match status" value="1"/>
</dbReference>
<feature type="binding site" evidence="4">
    <location>
        <position position="210"/>
    </location>
    <ligand>
        <name>a divalent metal cation</name>
        <dbReference type="ChEBI" id="CHEBI:60240"/>
        <label>1</label>
    </ligand>
</feature>
<reference evidence="5" key="2">
    <citation type="submission" date="2020-09" db="EMBL/GenBank/DDBJ databases">
        <authorList>
            <person name="Sun Q."/>
            <person name="Kim S."/>
        </authorList>
    </citation>
    <scope>NUCLEOTIDE SEQUENCE</scope>
    <source>
        <strain evidence="5">KCTC 42731</strain>
    </source>
</reference>
<evidence type="ECO:0000256" key="1">
    <source>
        <dbReference type="ARBA" id="ARBA00009275"/>
    </source>
</evidence>
<proteinExistence type="inferred from homology"/>
<organism evidence="5 6">
    <name type="scientific">Thalassotalea marina</name>
    <dbReference type="NCBI Taxonomy" id="1673741"/>
    <lineage>
        <taxon>Bacteria</taxon>
        <taxon>Pseudomonadati</taxon>
        <taxon>Pseudomonadota</taxon>
        <taxon>Gammaproteobacteria</taxon>
        <taxon>Alteromonadales</taxon>
        <taxon>Colwelliaceae</taxon>
        <taxon>Thalassotalea</taxon>
    </lineage>
</organism>
<evidence type="ECO:0000313" key="5">
    <source>
        <dbReference type="EMBL" id="GHF86003.1"/>
    </source>
</evidence>
<dbReference type="AlphaFoldDB" id="A0A919EJA5"/>
<dbReference type="InterPro" id="IPR001130">
    <property type="entry name" value="TatD-like"/>
</dbReference>
<keyword evidence="2 4" id="KW-0479">Metal-binding</keyword>
<evidence type="ECO:0000256" key="2">
    <source>
        <dbReference type="ARBA" id="ARBA00022723"/>
    </source>
</evidence>
<feature type="binding site" evidence="4">
    <location>
        <position position="7"/>
    </location>
    <ligand>
        <name>a divalent metal cation</name>
        <dbReference type="ChEBI" id="CHEBI:60240"/>
        <label>1</label>
    </ligand>
</feature>
<dbReference type="EMBL" id="BNCK01000002">
    <property type="protein sequence ID" value="GHF86003.1"/>
    <property type="molecule type" value="Genomic_DNA"/>
</dbReference>
<sequence>MKFTDSHCHLDFPELAQQLKPELADCFELAIERIIVPAVNPDNWQPVLEITSKVPSNVLLFPCLGIHPWYLNELTEQHLMALEQTALNYQERIVAIGETGIDGKIAIEQNNMEKQKEFFRYQLELANRLNKPVIVHHRRSHNEVIEILKQSPVKRGGIIHAFSGSYQQGKTYIDMGFKLGIGGTITYERAKKTINAIKRFPVGALVLETDAPSMPLSGEQGTTNKPSNIKVIFQQLVNVLQCEPEKLAEQIEQNIDQLFFR</sequence>
<feature type="binding site" evidence="4">
    <location>
        <position position="160"/>
    </location>
    <ligand>
        <name>a divalent metal cation</name>
        <dbReference type="ChEBI" id="CHEBI:60240"/>
        <label>2</label>
    </ligand>
</feature>
<dbReference type="GO" id="GO:0046872">
    <property type="term" value="F:metal ion binding"/>
    <property type="evidence" value="ECO:0007669"/>
    <property type="project" value="UniProtKB-KW"/>
</dbReference>
<feature type="binding site" evidence="4">
    <location>
        <position position="98"/>
    </location>
    <ligand>
        <name>a divalent metal cation</name>
        <dbReference type="ChEBI" id="CHEBI:60240"/>
        <label>1</label>
    </ligand>
</feature>
<keyword evidence="3" id="KW-0378">Hydrolase</keyword>
<evidence type="ECO:0000256" key="3">
    <source>
        <dbReference type="ARBA" id="ARBA00022801"/>
    </source>
</evidence>
<dbReference type="CDD" id="cd01310">
    <property type="entry name" value="TatD_DNAse"/>
    <property type="match status" value="1"/>
</dbReference>
<name>A0A919EJA5_9GAMM</name>
<comment type="similarity">
    <text evidence="1">Belongs to the metallo-dependent hydrolases superfamily. TatD-type hydrolase family.</text>
</comment>
<gene>
    <name evidence="5" type="ORF">GCM10017161_12050</name>
</gene>
<evidence type="ECO:0000313" key="6">
    <source>
        <dbReference type="Proteomes" id="UP000623842"/>
    </source>
</evidence>
<protein>
    <submittedName>
        <fullName evidence="5">Deoxyribonuclease</fullName>
    </submittedName>
</protein>
<dbReference type="SUPFAM" id="SSF51556">
    <property type="entry name" value="Metallo-dependent hydrolases"/>
    <property type="match status" value="1"/>
</dbReference>
<dbReference type="InterPro" id="IPR032466">
    <property type="entry name" value="Metal_Hydrolase"/>
</dbReference>
<accession>A0A919EJA5</accession>
<keyword evidence="6" id="KW-1185">Reference proteome</keyword>
<feature type="binding site" evidence="4">
    <location>
        <position position="9"/>
    </location>
    <ligand>
        <name>a divalent metal cation</name>
        <dbReference type="ChEBI" id="CHEBI:60240"/>
        <label>1</label>
    </ligand>
</feature>
<dbReference type="PANTHER" id="PTHR46124">
    <property type="entry name" value="D-AMINOACYL-TRNA DEACYLASE"/>
    <property type="match status" value="1"/>
</dbReference>
<dbReference type="RefSeq" id="WP_189768287.1">
    <property type="nucleotide sequence ID" value="NZ_BNCK01000002.1"/>
</dbReference>
<dbReference type="Pfam" id="PF01026">
    <property type="entry name" value="TatD_DNase"/>
    <property type="match status" value="1"/>
</dbReference>
<dbReference type="PANTHER" id="PTHR46124:SF3">
    <property type="entry name" value="HYDROLASE"/>
    <property type="match status" value="1"/>
</dbReference>
<dbReference type="GO" id="GO:0005829">
    <property type="term" value="C:cytosol"/>
    <property type="evidence" value="ECO:0007669"/>
    <property type="project" value="TreeGrafter"/>
</dbReference>
<dbReference type="Proteomes" id="UP000623842">
    <property type="component" value="Unassembled WGS sequence"/>
</dbReference>
<dbReference type="GO" id="GO:0016788">
    <property type="term" value="F:hydrolase activity, acting on ester bonds"/>
    <property type="evidence" value="ECO:0007669"/>
    <property type="project" value="InterPro"/>
</dbReference>